<dbReference type="InterPro" id="IPR005162">
    <property type="entry name" value="Retrotrans_gag_dom"/>
</dbReference>
<dbReference type="Proteomes" id="UP000075243">
    <property type="component" value="Unassembled WGS sequence"/>
</dbReference>
<feature type="region of interest" description="Disordered" evidence="1">
    <location>
        <begin position="218"/>
        <end position="243"/>
    </location>
</feature>
<accession>A0A151SEJ5</accession>
<evidence type="ECO:0000313" key="5">
    <source>
        <dbReference type="Proteomes" id="UP000075243"/>
    </source>
</evidence>
<sequence>MEDWWTIQLMLVSWILNTIEPSLRSTVAYMENAKDLWDDIKERFSIVNGPRIQQLKSELAECKQQGMTMVAYYGKLKTMWDELANYEQIPQCKCGGCKCNIATKLEKRREEEKIHQFLMGLDDENYGTARSNVLATDPLPSLNRVYATMVQEERVRTITRSKEERGTIVGLAVRAKTKNKLRNEAKEKSVVCGHCGRTGHDKGSCFEVIGYPDWWGERPRNENKSIRRNQPRIGSFRGKGGATRVNVAHTGASSNDSRSETRKPEVAGLSNEQWQILAAMLNSHKANETEKMTGKKTCEL</sequence>
<protein>
    <recommendedName>
        <fullName evidence="3">Retrotransposon gag domain-containing protein</fullName>
    </recommendedName>
</protein>
<evidence type="ECO:0000256" key="2">
    <source>
        <dbReference type="SAM" id="SignalP"/>
    </source>
</evidence>
<feature type="signal peptide" evidence="2">
    <location>
        <begin position="1"/>
        <end position="24"/>
    </location>
</feature>
<feature type="region of interest" description="Disordered" evidence="1">
    <location>
        <begin position="249"/>
        <end position="268"/>
    </location>
</feature>
<dbReference type="AlphaFoldDB" id="A0A151SEJ5"/>
<dbReference type="Gramene" id="C.cajan_24216.t">
    <property type="protein sequence ID" value="C.cajan_24216.t.cds1"/>
    <property type="gene ID" value="C.cajan_24216"/>
</dbReference>
<dbReference type="PANTHER" id="PTHR34222">
    <property type="entry name" value="GAG_PRE-INTEGRS DOMAIN-CONTAINING PROTEIN"/>
    <property type="match status" value="1"/>
</dbReference>
<evidence type="ECO:0000259" key="3">
    <source>
        <dbReference type="Pfam" id="PF03732"/>
    </source>
</evidence>
<keyword evidence="2" id="KW-0732">Signal</keyword>
<gene>
    <name evidence="4" type="ORF">KK1_024891</name>
</gene>
<evidence type="ECO:0000313" key="4">
    <source>
        <dbReference type="EMBL" id="KYP53264.1"/>
    </source>
</evidence>
<proteinExistence type="predicted"/>
<feature type="domain" description="Retrotransposon gag" evidence="3">
    <location>
        <begin position="33"/>
        <end position="122"/>
    </location>
</feature>
<dbReference type="EMBL" id="KQ483415">
    <property type="protein sequence ID" value="KYP53264.1"/>
    <property type="molecule type" value="Genomic_DNA"/>
</dbReference>
<dbReference type="PANTHER" id="PTHR34222:SF28">
    <property type="entry name" value="CCHC-TYPE DOMAIN-CONTAINING PROTEIN"/>
    <property type="match status" value="1"/>
</dbReference>
<reference evidence="4" key="1">
    <citation type="journal article" date="2012" name="Nat. Biotechnol.">
        <title>Draft genome sequence of pigeonpea (Cajanus cajan), an orphan legume crop of resource-poor farmers.</title>
        <authorList>
            <person name="Varshney R.K."/>
            <person name="Chen W."/>
            <person name="Li Y."/>
            <person name="Bharti A.K."/>
            <person name="Saxena R.K."/>
            <person name="Schlueter J.A."/>
            <person name="Donoghue M.T."/>
            <person name="Azam S."/>
            <person name="Fan G."/>
            <person name="Whaley A.M."/>
            <person name="Farmer A.D."/>
            <person name="Sheridan J."/>
            <person name="Iwata A."/>
            <person name="Tuteja R."/>
            <person name="Penmetsa R.V."/>
            <person name="Wu W."/>
            <person name="Upadhyaya H.D."/>
            <person name="Yang S.P."/>
            <person name="Shah T."/>
            <person name="Saxena K.B."/>
            <person name="Michael T."/>
            <person name="McCombie W.R."/>
            <person name="Yang B."/>
            <person name="Zhang G."/>
            <person name="Yang H."/>
            <person name="Wang J."/>
            <person name="Spillane C."/>
            <person name="Cook D.R."/>
            <person name="May G.D."/>
            <person name="Xu X."/>
            <person name="Jackson S.A."/>
        </authorList>
    </citation>
    <scope>NUCLEOTIDE SEQUENCE [LARGE SCALE GENOMIC DNA]</scope>
</reference>
<organism evidence="4 5">
    <name type="scientific">Cajanus cajan</name>
    <name type="common">Pigeon pea</name>
    <name type="synonym">Cajanus indicus</name>
    <dbReference type="NCBI Taxonomy" id="3821"/>
    <lineage>
        <taxon>Eukaryota</taxon>
        <taxon>Viridiplantae</taxon>
        <taxon>Streptophyta</taxon>
        <taxon>Embryophyta</taxon>
        <taxon>Tracheophyta</taxon>
        <taxon>Spermatophyta</taxon>
        <taxon>Magnoliopsida</taxon>
        <taxon>eudicotyledons</taxon>
        <taxon>Gunneridae</taxon>
        <taxon>Pentapetalae</taxon>
        <taxon>rosids</taxon>
        <taxon>fabids</taxon>
        <taxon>Fabales</taxon>
        <taxon>Fabaceae</taxon>
        <taxon>Papilionoideae</taxon>
        <taxon>50 kb inversion clade</taxon>
        <taxon>NPAAA clade</taxon>
        <taxon>indigoferoid/millettioid clade</taxon>
        <taxon>Phaseoleae</taxon>
        <taxon>Cajanus</taxon>
    </lineage>
</organism>
<dbReference type="OMA" id="MVRANIA"/>
<keyword evidence="5" id="KW-1185">Reference proteome</keyword>
<evidence type="ECO:0000256" key="1">
    <source>
        <dbReference type="SAM" id="MobiDB-lite"/>
    </source>
</evidence>
<dbReference type="Pfam" id="PF03732">
    <property type="entry name" value="Retrotrans_gag"/>
    <property type="match status" value="1"/>
</dbReference>
<feature type="chain" id="PRO_5007588496" description="Retrotransposon gag domain-containing protein" evidence="2">
    <location>
        <begin position="25"/>
        <end position="300"/>
    </location>
</feature>
<name>A0A151SEJ5_CAJCA</name>